<evidence type="ECO:0000256" key="1">
    <source>
        <dbReference type="ARBA" id="ARBA00001954"/>
    </source>
</evidence>
<dbReference type="GO" id="GO:0005759">
    <property type="term" value="C:mitochondrial matrix"/>
    <property type="evidence" value="ECO:0007669"/>
    <property type="project" value="TreeGrafter"/>
</dbReference>
<reference evidence="2" key="1">
    <citation type="submission" date="2022-03" db="EMBL/GenBank/DDBJ databases">
        <authorList>
            <person name="Martin C."/>
        </authorList>
    </citation>
    <scope>NUCLEOTIDE SEQUENCE</scope>
</reference>
<accession>A0A8S4N163</accession>
<dbReference type="GO" id="GO:0006974">
    <property type="term" value="P:DNA damage response"/>
    <property type="evidence" value="ECO:0007669"/>
    <property type="project" value="InterPro"/>
</dbReference>
<dbReference type="PANTHER" id="PTHR21052">
    <property type="entry name" value="SPERMATOGENESIS ASSOCIATED 11-RELATED"/>
    <property type="match status" value="1"/>
</dbReference>
<comment type="caution">
    <text evidence="2">The sequence shown here is derived from an EMBL/GenBank/DDBJ whole genome shotgun (WGS) entry which is preliminary data.</text>
</comment>
<dbReference type="AlphaFoldDB" id="A0A8S4N163"/>
<organism evidence="2 3">
    <name type="scientific">Owenia fusiformis</name>
    <name type="common">Polychaete worm</name>
    <dbReference type="NCBI Taxonomy" id="6347"/>
    <lineage>
        <taxon>Eukaryota</taxon>
        <taxon>Metazoa</taxon>
        <taxon>Spiralia</taxon>
        <taxon>Lophotrochozoa</taxon>
        <taxon>Annelida</taxon>
        <taxon>Polychaeta</taxon>
        <taxon>Sedentaria</taxon>
        <taxon>Canalipalpata</taxon>
        <taxon>Sabellida</taxon>
        <taxon>Oweniida</taxon>
        <taxon>Oweniidae</taxon>
        <taxon>Owenia</taxon>
    </lineage>
</organism>
<dbReference type="PANTHER" id="PTHR21052:SF0">
    <property type="entry name" value="ALPHA-KETOGLUTARATE-DEPENDENT DIOXYGENASE ALKB HOMOLOG 7, MITOCHONDRIAL"/>
    <property type="match status" value="1"/>
</dbReference>
<evidence type="ECO:0008006" key="4">
    <source>
        <dbReference type="Google" id="ProtNLM"/>
    </source>
</evidence>
<proteinExistence type="predicted"/>
<dbReference type="SUPFAM" id="SSF51197">
    <property type="entry name" value="Clavaminate synthase-like"/>
    <property type="match status" value="1"/>
</dbReference>
<dbReference type="GO" id="GO:0006631">
    <property type="term" value="P:fatty acid metabolic process"/>
    <property type="evidence" value="ECO:0007669"/>
    <property type="project" value="TreeGrafter"/>
</dbReference>
<name>A0A8S4N163_OWEFU</name>
<gene>
    <name evidence="2" type="ORF">OFUS_LOCUS2393</name>
</gene>
<sequence length="249" mass="29051">MMITKNINIIRNTLAWSGLLQKCYKNIGNHAKFSYKISQYSSVASFESVDHCQHPYITASDKETFEALKNDVILYEDFITVEEEQAILKEIEPYMRRLRYEYDHWDGAIHGFRETERKEWNDVNSAIIQRIKKKVFQDATPLEHVHIIDVAKDGYIKPHIDAVRFCGSAIAGLCLLSSAVMRLRHETKPGILDLLLKRRGLYIIKDAARYDYTHEVLKSDESHFKGEEVTRERRVAIICRSEPRPQDIH</sequence>
<keyword evidence="3" id="KW-1185">Reference proteome</keyword>
<evidence type="ECO:0000313" key="3">
    <source>
        <dbReference type="Proteomes" id="UP000749559"/>
    </source>
</evidence>
<dbReference type="EMBL" id="CAIIXF020000001">
    <property type="protein sequence ID" value="CAH1775034.1"/>
    <property type="molecule type" value="Genomic_DNA"/>
</dbReference>
<evidence type="ECO:0000313" key="2">
    <source>
        <dbReference type="EMBL" id="CAH1775034.1"/>
    </source>
</evidence>
<dbReference type="OrthoDB" id="28127at2759"/>
<dbReference type="InterPro" id="IPR032870">
    <property type="entry name" value="ALKBH7-like"/>
</dbReference>
<dbReference type="InterPro" id="IPR037151">
    <property type="entry name" value="AlkB-like_sf"/>
</dbReference>
<dbReference type="Proteomes" id="UP000749559">
    <property type="component" value="Unassembled WGS sequence"/>
</dbReference>
<dbReference type="Gene3D" id="2.60.120.590">
    <property type="entry name" value="Alpha-ketoglutarate-dependent dioxygenase AlkB-like"/>
    <property type="match status" value="1"/>
</dbReference>
<comment type="cofactor">
    <cofactor evidence="1">
        <name>Fe(2+)</name>
        <dbReference type="ChEBI" id="CHEBI:29033"/>
    </cofactor>
</comment>
<protein>
    <recommendedName>
        <fullName evidence="4">Alpha-ketoglutarate-dependent dioxygenase alkB homolog 7, mitochondrial</fullName>
    </recommendedName>
</protein>